<dbReference type="Proteomes" id="UP000332933">
    <property type="component" value="Unassembled WGS sequence"/>
</dbReference>
<evidence type="ECO:0000313" key="13">
    <source>
        <dbReference type="Proteomes" id="UP000332933"/>
    </source>
</evidence>
<dbReference type="PROSITE" id="PS50405">
    <property type="entry name" value="GST_CTER"/>
    <property type="match status" value="1"/>
</dbReference>
<dbReference type="Pfam" id="PF14497">
    <property type="entry name" value="GST_C_3"/>
    <property type="match status" value="1"/>
</dbReference>
<dbReference type="Pfam" id="PF02798">
    <property type="entry name" value="GST_N"/>
    <property type="match status" value="1"/>
</dbReference>
<dbReference type="EMBL" id="CAADRA010005265">
    <property type="protein sequence ID" value="VFT87867.1"/>
    <property type="molecule type" value="Genomic_DNA"/>
</dbReference>
<evidence type="ECO:0000256" key="5">
    <source>
        <dbReference type="ARBA" id="ARBA00012452"/>
    </source>
</evidence>
<evidence type="ECO:0000256" key="3">
    <source>
        <dbReference type="ARBA" id="ARBA00007297"/>
    </source>
</evidence>
<dbReference type="SFLD" id="SFLDG01205">
    <property type="entry name" value="AMPS.1"/>
    <property type="match status" value="1"/>
</dbReference>
<comment type="function">
    <text evidence="1">Conjugation of reduced glutathione to a wide number of exogenous and endogenous hydrophobic electrophiles.</text>
</comment>
<dbReference type="SUPFAM" id="SSF52833">
    <property type="entry name" value="Thioredoxin-like"/>
    <property type="match status" value="1"/>
</dbReference>
<dbReference type="PROSITE" id="PS50404">
    <property type="entry name" value="GST_NTER"/>
    <property type="match status" value="1"/>
</dbReference>
<evidence type="ECO:0000313" key="12">
    <source>
        <dbReference type="EMBL" id="VFT87867.1"/>
    </source>
</evidence>
<organism evidence="12 13">
    <name type="scientific">Aphanomyces stellatus</name>
    <dbReference type="NCBI Taxonomy" id="120398"/>
    <lineage>
        <taxon>Eukaryota</taxon>
        <taxon>Sar</taxon>
        <taxon>Stramenopiles</taxon>
        <taxon>Oomycota</taxon>
        <taxon>Saprolegniomycetes</taxon>
        <taxon>Saprolegniales</taxon>
        <taxon>Verrucalvaceae</taxon>
        <taxon>Aphanomyces</taxon>
    </lineage>
</organism>
<reference evidence="11" key="2">
    <citation type="submission" date="2019-06" db="EMBL/GenBank/DDBJ databases">
        <title>Genomics analysis of Aphanomyces spp. identifies a new class of oomycete effector associated with host adaptation.</title>
        <authorList>
            <person name="Gaulin E."/>
        </authorList>
    </citation>
    <scope>NUCLEOTIDE SEQUENCE</scope>
    <source>
        <strain evidence="11">CBS 578.67</strain>
    </source>
</reference>
<dbReference type="GO" id="GO:0004364">
    <property type="term" value="F:glutathione transferase activity"/>
    <property type="evidence" value="ECO:0007669"/>
    <property type="project" value="UniProtKB-EC"/>
</dbReference>
<dbReference type="EC" id="2.5.1.18" evidence="5"/>
<dbReference type="InterPro" id="IPR050213">
    <property type="entry name" value="GST_superfamily"/>
</dbReference>
<dbReference type="EMBL" id="VJMH01005244">
    <property type="protein sequence ID" value="KAF0698373.1"/>
    <property type="molecule type" value="Genomic_DNA"/>
</dbReference>
<dbReference type="PANTHER" id="PTHR11571">
    <property type="entry name" value="GLUTATHIONE S-TRANSFERASE"/>
    <property type="match status" value="1"/>
</dbReference>
<dbReference type="PANTHER" id="PTHR11571:SF222">
    <property type="entry name" value="GLUTATHIONE TRANSFERASE"/>
    <property type="match status" value="1"/>
</dbReference>
<feature type="domain" description="GST C-terminal" evidence="10">
    <location>
        <begin position="91"/>
        <end position="220"/>
    </location>
</feature>
<name>A0A485KRR6_9STRA</name>
<evidence type="ECO:0000256" key="6">
    <source>
        <dbReference type="ARBA" id="ARBA00022679"/>
    </source>
</evidence>
<dbReference type="SFLD" id="SFLDS00019">
    <property type="entry name" value="Glutathione_Transferase_(cytos"/>
    <property type="match status" value="1"/>
</dbReference>
<evidence type="ECO:0000256" key="7">
    <source>
        <dbReference type="ARBA" id="ARBA00032759"/>
    </source>
</evidence>
<dbReference type="SUPFAM" id="SSF47616">
    <property type="entry name" value="GST C-terminal domain-like"/>
    <property type="match status" value="1"/>
</dbReference>
<dbReference type="InterPro" id="IPR010987">
    <property type="entry name" value="Glutathione-S-Trfase_C-like"/>
</dbReference>
<proteinExistence type="inferred from homology"/>
<evidence type="ECO:0000256" key="4">
    <source>
        <dbReference type="ARBA" id="ARBA00011738"/>
    </source>
</evidence>
<comment type="catalytic activity">
    <reaction evidence="8">
        <text>RX + glutathione = an S-substituted glutathione + a halide anion + H(+)</text>
        <dbReference type="Rhea" id="RHEA:16437"/>
        <dbReference type="ChEBI" id="CHEBI:15378"/>
        <dbReference type="ChEBI" id="CHEBI:16042"/>
        <dbReference type="ChEBI" id="CHEBI:17792"/>
        <dbReference type="ChEBI" id="CHEBI:57925"/>
        <dbReference type="ChEBI" id="CHEBI:90779"/>
        <dbReference type="EC" id="2.5.1.18"/>
    </reaction>
</comment>
<dbReference type="AlphaFoldDB" id="A0A485KRR6"/>
<comment type="similarity">
    <text evidence="2">Belongs to the GST superfamily. Mu family.</text>
</comment>
<evidence type="ECO:0000256" key="8">
    <source>
        <dbReference type="ARBA" id="ARBA00047960"/>
    </source>
</evidence>
<keyword evidence="6" id="KW-0808">Transferase</keyword>
<feature type="domain" description="GST N-terminal" evidence="9">
    <location>
        <begin position="1"/>
        <end position="89"/>
    </location>
</feature>
<comment type="similarity">
    <text evidence="3">Belongs to the GST superfamily. Pi family.</text>
</comment>
<dbReference type="OrthoDB" id="410118at2759"/>
<keyword evidence="13" id="KW-1185">Reference proteome</keyword>
<evidence type="ECO:0000256" key="2">
    <source>
        <dbReference type="ARBA" id="ARBA00005861"/>
    </source>
</evidence>
<dbReference type="FunFam" id="1.20.1050.10:FF:000020">
    <property type="entry name" value="Glutathione S-transferase P 1"/>
    <property type="match status" value="1"/>
</dbReference>
<dbReference type="InterPro" id="IPR036282">
    <property type="entry name" value="Glutathione-S-Trfase_C_sf"/>
</dbReference>
<gene>
    <name evidence="12" type="primary">Aste57867_10999</name>
    <name evidence="11" type="ORF">As57867_010958</name>
    <name evidence="12" type="ORF">ASTE57867_10999</name>
</gene>
<dbReference type="InterPro" id="IPR040079">
    <property type="entry name" value="Glutathione_S-Trfase"/>
</dbReference>
<dbReference type="SFLD" id="SFLDG00363">
    <property type="entry name" value="AMPS_(cytGST):_Alpha-__Mu-__Pi"/>
    <property type="match status" value="1"/>
</dbReference>
<evidence type="ECO:0000259" key="10">
    <source>
        <dbReference type="PROSITE" id="PS50405"/>
    </source>
</evidence>
<evidence type="ECO:0000313" key="11">
    <source>
        <dbReference type="EMBL" id="KAF0698373.1"/>
    </source>
</evidence>
<dbReference type="GO" id="GO:0006749">
    <property type="term" value="P:glutathione metabolic process"/>
    <property type="evidence" value="ECO:0007669"/>
    <property type="project" value="TreeGrafter"/>
</dbReference>
<dbReference type="InterPro" id="IPR004046">
    <property type="entry name" value="GST_C"/>
</dbReference>
<dbReference type="InterPro" id="IPR004045">
    <property type="entry name" value="Glutathione_S-Trfase_N"/>
</dbReference>
<dbReference type="CDD" id="cd03075">
    <property type="entry name" value="GST_N_Mu"/>
    <property type="match status" value="1"/>
</dbReference>
<protein>
    <recommendedName>
        <fullName evidence="5">glutathione transferase</fullName>
        <ecNumber evidence="5">2.5.1.18</ecNumber>
    </recommendedName>
    <alternativeName>
        <fullName evidence="7">GST class-pi</fullName>
    </alternativeName>
</protein>
<comment type="subunit">
    <text evidence="4">Homodimer.</text>
</comment>
<evidence type="ECO:0000256" key="1">
    <source>
        <dbReference type="ARBA" id="ARBA00003701"/>
    </source>
</evidence>
<dbReference type="Gene3D" id="1.20.1050.130">
    <property type="match status" value="1"/>
</dbReference>
<sequence>MPELGYWAIRGLAEPIRLLLVHTGTPFTDKRYELQGGPPERWSAAEWTSVKETMGMEFPNLPYFIDGDVKISQSNAILRYIATKHDLVGKTPVEMANCYQMQDVAMDLRNAMIKVFYAPQDAYEAMKESFLSTQLPAMLSRLETCTEKHGWFCGASLTFVDFALFELFDQLIRFSPKTMHKFPAILKFHAKFPHVSPQVEQYIASPKHTALAINNKMANFL</sequence>
<accession>A0A485KRR6</accession>
<dbReference type="InterPro" id="IPR036249">
    <property type="entry name" value="Thioredoxin-like_sf"/>
</dbReference>
<evidence type="ECO:0000259" key="9">
    <source>
        <dbReference type="PROSITE" id="PS50404"/>
    </source>
</evidence>
<reference evidence="12 13" key="1">
    <citation type="submission" date="2019-03" db="EMBL/GenBank/DDBJ databases">
        <authorList>
            <person name="Gaulin E."/>
            <person name="Dumas B."/>
        </authorList>
    </citation>
    <scope>NUCLEOTIDE SEQUENCE [LARGE SCALE GENOMIC DNA]</scope>
    <source>
        <strain evidence="12">CBS 568.67</strain>
    </source>
</reference>